<dbReference type="RefSeq" id="WP_109741728.1">
    <property type="nucleotide sequence ID" value="NZ_QGGO01000004.1"/>
</dbReference>
<comment type="caution">
    <text evidence="2">The sequence shown here is derived from an EMBL/GenBank/DDBJ whole genome shotgun (WGS) entry which is preliminary data.</text>
</comment>
<dbReference type="InterPro" id="IPR003734">
    <property type="entry name" value="DUF155"/>
</dbReference>
<dbReference type="AlphaFoldDB" id="A0A316EFI4"/>
<accession>A0A316EFI4</accession>
<evidence type="ECO:0000313" key="2">
    <source>
        <dbReference type="EMBL" id="PWK28169.1"/>
    </source>
</evidence>
<proteinExistence type="predicted"/>
<reference evidence="2 3" key="1">
    <citation type="submission" date="2018-05" db="EMBL/GenBank/DDBJ databases">
        <title>Genomic Encyclopedia of Archaeal and Bacterial Type Strains, Phase II (KMG-II): from individual species to whole genera.</title>
        <authorList>
            <person name="Goeker M."/>
        </authorList>
    </citation>
    <scope>NUCLEOTIDE SEQUENCE [LARGE SCALE GENOMIC DNA]</scope>
    <source>
        <strain evidence="2 3">DSM 22214</strain>
    </source>
</reference>
<dbReference type="InterPro" id="IPR051624">
    <property type="entry name" value="RMD1/Sad1-interacting"/>
</dbReference>
<dbReference type="PANTHER" id="PTHR16255">
    <property type="entry name" value="REQUIRED FOR MEIOTIC NUCLEAR DIVISION PROTEIN 1 HOMOLOG"/>
    <property type="match status" value="1"/>
</dbReference>
<gene>
    <name evidence="2" type="ORF">LV89_00947</name>
</gene>
<organism evidence="2 3">
    <name type="scientific">Arcicella aurantiaca</name>
    <dbReference type="NCBI Taxonomy" id="591202"/>
    <lineage>
        <taxon>Bacteria</taxon>
        <taxon>Pseudomonadati</taxon>
        <taxon>Bacteroidota</taxon>
        <taxon>Cytophagia</taxon>
        <taxon>Cytophagales</taxon>
        <taxon>Flectobacillaceae</taxon>
        <taxon>Arcicella</taxon>
    </lineage>
</organism>
<evidence type="ECO:0000259" key="1">
    <source>
        <dbReference type="Pfam" id="PF02582"/>
    </source>
</evidence>
<dbReference type="EMBL" id="QGGO01000004">
    <property type="protein sequence ID" value="PWK28169.1"/>
    <property type="molecule type" value="Genomic_DNA"/>
</dbReference>
<feature type="domain" description="DUF155" evidence="1">
    <location>
        <begin position="44"/>
        <end position="209"/>
    </location>
</feature>
<keyword evidence="3" id="KW-1185">Reference proteome</keyword>
<dbReference type="Proteomes" id="UP000245489">
    <property type="component" value="Unassembled WGS sequence"/>
</dbReference>
<dbReference type="Pfam" id="PF02582">
    <property type="entry name" value="DUF155"/>
    <property type="match status" value="1"/>
</dbReference>
<protein>
    <submittedName>
        <fullName evidence="2">Putative Rmd1/YagE family protein</fullName>
    </submittedName>
</protein>
<dbReference type="PANTHER" id="PTHR16255:SF6">
    <property type="entry name" value="PROTEIN RETARDED ROOT GROWTH-LIKE"/>
    <property type="match status" value="1"/>
</dbReference>
<name>A0A316EFI4_9BACT</name>
<dbReference type="OrthoDB" id="942290at2"/>
<sequence length="259" mass="30564">MKIEAYQISEVINLKKFRNDYASQPILFNNSELFYKRDDEKYCYLLSYGIVVFGGFGDLEKSEFLKFVKGYVENEVDGKYDEHFDLQTDPSVSIVLKYNSITVSEITDDTIRIVMLNIGQSVALDHYEDLTLEIFKDSREITDELEKTGTFKYSKKDLLKFIGRTINIKNSIIDNLYIFDAPDIVWENEHLERIDKGLKKTFDLKMRYQDIDYKLKIVQDNLTLFTDLLQNRESTRLEWIVIILILIEVFDIFIKKFLG</sequence>
<evidence type="ECO:0000313" key="3">
    <source>
        <dbReference type="Proteomes" id="UP000245489"/>
    </source>
</evidence>